<dbReference type="InterPro" id="IPR011009">
    <property type="entry name" value="Kinase-like_dom_sf"/>
</dbReference>
<evidence type="ECO:0000259" key="9">
    <source>
        <dbReference type="PROSITE" id="PS50290"/>
    </source>
</evidence>
<dbReference type="Pfam" id="PF03168">
    <property type="entry name" value="LEA_2"/>
    <property type="match status" value="1"/>
</dbReference>
<dbReference type="EMBL" id="JACGWN010000006">
    <property type="protein sequence ID" value="KAL0447747.1"/>
    <property type="molecule type" value="Genomic_DNA"/>
</dbReference>
<dbReference type="Pfam" id="PF00454">
    <property type="entry name" value="PI3_PI4_kinase"/>
    <property type="match status" value="1"/>
</dbReference>
<dbReference type="GO" id="GO:0005524">
    <property type="term" value="F:ATP binding"/>
    <property type="evidence" value="ECO:0007669"/>
    <property type="project" value="UniProtKB-KW"/>
</dbReference>
<dbReference type="InterPro" id="IPR000403">
    <property type="entry name" value="PI3/4_kinase_cat_dom"/>
</dbReference>
<dbReference type="PANTHER" id="PTHR45800">
    <property type="entry name" value="PHOSPHATIDYLINOSITOL 4-KINASE GAMMA"/>
    <property type="match status" value="1"/>
</dbReference>
<keyword evidence="8" id="KW-0812">Transmembrane</keyword>
<dbReference type="SUPFAM" id="SSF56112">
    <property type="entry name" value="Protein kinase-like (PK-like)"/>
    <property type="match status" value="1"/>
</dbReference>
<gene>
    <name evidence="10" type="ORF">Slati_1902600</name>
</gene>
<keyword evidence="8" id="KW-0472">Membrane</keyword>
<name>A0AAW2X0L2_9LAMI</name>
<accession>A0AAW2X0L2</accession>
<evidence type="ECO:0000256" key="7">
    <source>
        <dbReference type="SAM" id="MobiDB-lite"/>
    </source>
</evidence>
<evidence type="ECO:0000313" key="10">
    <source>
        <dbReference type="EMBL" id="KAL0447747.1"/>
    </source>
</evidence>
<proteinExistence type="inferred from homology"/>
<dbReference type="GO" id="GO:0004430">
    <property type="term" value="F:1-phosphatidylinositol 4-kinase activity"/>
    <property type="evidence" value="ECO:0007669"/>
    <property type="project" value="UniProtKB-EC"/>
</dbReference>
<dbReference type="InterPro" id="IPR044571">
    <property type="entry name" value="P4KG1-8"/>
</dbReference>
<dbReference type="AlphaFoldDB" id="A0AAW2X0L2"/>
<evidence type="ECO:0000256" key="5">
    <source>
        <dbReference type="ARBA" id="ARBA00022777"/>
    </source>
</evidence>
<keyword evidence="5" id="KW-0418">Kinase</keyword>
<evidence type="ECO:0000256" key="6">
    <source>
        <dbReference type="ARBA" id="ARBA00022840"/>
    </source>
</evidence>
<keyword evidence="8" id="KW-1133">Transmembrane helix</keyword>
<dbReference type="InterPro" id="IPR004864">
    <property type="entry name" value="LEA_2"/>
</dbReference>
<feature type="region of interest" description="Disordered" evidence="7">
    <location>
        <begin position="367"/>
        <end position="388"/>
    </location>
</feature>
<protein>
    <recommendedName>
        <fullName evidence="2">1-phosphatidylinositol 4-kinase</fullName>
        <ecNumber evidence="2">2.7.1.67</ecNumber>
    </recommendedName>
</protein>
<comment type="similarity">
    <text evidence="1">Belongs to the PI3/PI4-kinase family. Type II PI4K subfamily.</text>
</comment>
<sequence>MQDASGNKYISIFKPIDEEPLAVNNPQGLPLSANGEGLKRGTRVGEGALREVAAYILDHPKTGPKFLSCNEIGFAGVPPTVMVQCLHKAFNHPEGFDGSDVNIKTGSLQMFMKNHGSCEDMGPRDFPVEEVHKISVFDMRTANADRHAGNILLHKDHESGKIVLIPIDHGYCLPEKFEDCTFDWLYWPQARQPFSQETVDYIKSLDAEQDLAILKFYGLDLSPECARTLRISTMLLKKGAERGLTPFTIGNIMCRETLNKKSIIEEVVHDAQNSVLPGTSETVFLETVSRIMDAALDKLLMRTDIACACILCSAFAFSKKCEGLHLYLVFAQFLRNHTHDASFLQIAFALLQQQFCTNNEFHNQKQQHGISRSDQQMGKSHHPRKPPTGRTNLASCIVATVFLVFLVIIALIVYFTIFKPKDPVLTVNAIQLPAFSASNSTVSFTFSQYVTVNNPNRAVFTHYDSSLQLIYAGSQVGFMFIPAGKIQAGRTQYMAATFSVQSFPLSVSGQPESVGPTVTDGLSGFRVGPSMEVESRLEMAGRVRVLHFFTHHVEARADCRVSIAVSDGSVLGFHC</sequence>
<dbReference type="PROSITE" id="PS50290">
    <property type="entry name" value="PI3_4_KINASE_3"/>
    <property type="match status" value="1"/>
</dbReference>
<feature type="transmembrane region" description="Helical" evidence="8">
    <location>
        <begin position="393"/>
        <end position="417"/>
    </location>
</feature>
<evidence type="ECO:0000256" key="8">
    <source>
        <dbReference type="SAM" id="Phobius"/>
    </source>
</evidence>
<feature type="domain" description="PI3K/PI4K catalytic" evidence="9">
    <location>
        <begin position="1"/>
        <end position="283"/>
    </location>
</feature>
<keyword evidence="6" id="KW-0067">ATP-binding</keyword>
<evidence type="ECO:0000256" key="4">
    <source>
        <dbReference type="ARBA" id="ARBA00022741"/>
    </source>
</evidence>
<organism evidence="10">
    <name type="scientific">Sesamum latifolium</name>
    <dbReference type="NCBI Taxonomy" id="2727402"/>
    <lineage>
        <taxon>Eukaryota</taxon>
        <taxon>Viridiplantae</taxon>
        <taxon>Streptophyta</taxon>
        <taxon>Embryophyta</taxon>
        <taxon>Tracheophyta</taxon>
        <taxon>Spermatophyta</taxon>
        <taxon>Magnoliopsida</taxon>
        <taxon>eudicotyledons</taxon>
        <taxon>Gunneridae</taxon>
        <taxon>Pentapetalae</taxon>
        <taxon>asterids</taxon>
        <taxon>lamiids</taxon>
        <taxon>Lamiales</taxon>
        <taxon>Pedaliaceae</taxon>
        <taxon>Sesamum</taxon>
    </lineage>
</organism>
<dbReference type="EC" id="2.7.1.67" evidence="2"/>
<reference evidence="10" key="1">
    <citation type="submission" date="2020-06" db="EMBL/GenBank/DDBJ databases">
        <authorList>
            <person name="Li T."/>
            <person name="Hu X."/>
            <person name="Zhang T."/>
            <person name="Song X."/>
            <person name="Zhang H."/>
            <person name="Dai N."/>
            <person name="Sheng W."/>
            <person name="Hou X."/>
            <person name="Wei L."/>
        </authorList>
    </citation>
    <scope>NUCLEOTIDE SEQUENCE</scope>
    <source>
        <strain evidence="10">KEN1</strain>
        <tissue evidence="10">Leaf</tissue>
    </source>
</reference>
<dbReference type="PANTHER" id="PTHR45800:SF5">
    <property type="entry name" value="PHOSPHATIDYLINOSITOL 4-KINASE GAMMA 2"/>
    <property type="match status" value="1"/>
</dbReference>
<keyword evidence="4" id="KW-0547">Nucleotide-binding</keyword>
<evidence type="ECO:0000256" key="3">
    <source>
        <dbReference type="ARBA" id="ARBA00022679"/>
    </source>
</evidence>
<evidence type="ECO:0000256" key="2">
    <source>
        <dbReference type="ARBA" id="ARBA00012169"/>
    </source>
</evidence>
<reference evidence="10" key="2">
    <citation type="journal article" date="2024" name="Plant">
        <title>Genomic evolution and insights into agronomic trait innovations of Sesamum species.</title>
        <authorList>
            <person name="Miao H."/>
            <person name="Wang L."/>
            <person name="Qu L."/>
            <person name="Liu H."/>
            <person name="Sun Y."/>
            <person name="Le M."/>
            <person name="Wang Q."/>
            <person name="Wei S."/>
            <person name="Zheng Y."/>
            <person name="Lin W."/>
            <person name="Duan Y."/>
            <person name="Cao H."/>
            <person name="Xiong S."/>
            <person name="Wang X."/>
            <person name="Wei L."/>
            <person name="Li C."/>
            <person name="Ma Q."/>
            <person name="Ju M."/>
            <person name="Zhao R."/>
            <person name="Li G."/>
            <person name="Mu C."/>
            <person name="Tian Q."/>
            <person name="Mei H."/>
            <person name="Zhang T."/>
            <person name="Gao T."/>
            <person name="Zhang H."/>
        </authorList>
    </citation>
    <scope>NUCLEOTIDE SEQUENCE</scope>
    <source>
        <strain evidence="10">KEN1</strain>
    </source>
</reference>
<evidence type="ECO:0000256" key="1">
    <source>
        <dbReference type="ARBA" id="ARBA00008941"/>
    </source>
</evidence>
<keyword evidence="3" id="KW-0808">Transferase</keyword>
<comment type="caution">
    <text evidence="10">The sequence shown here is derived from an EMBL/GenBank/DDBJ whole genome shotgun (WGS) entry which is preliminary data.</text>
</comment>
<feature type="compositionally biased region" description="Polar residues" evidence="7">
    <location>
        <begin position="367"/>
        <end position="378"/>
    </location>
</feature>